<dbReference type="PANTHER" id="PTHR30204">
    <property type="entry name" value="REDOX-CYCLING DRUG-SENSING TRANSCRIPTIONAL ACTIVATOR SOXR"/>
    <property type="match status" value="1"/>
</dbReference>
<dbReference type="PROSITE" id="PS50937">
    <property type="entry name" value="HTH_MERR_2"/>
    <property type="match status" value="1"/>
</dbReference>
<keyword evidence="4" id="KW-1185">Reference proteome</keyword>
<dbReference type="InterPro" id="IPR009061">
    <property type="entry name" value="DNA-bd_dom_put_sf"/>
</dbReference>
<dbReference type="EMBL" id="BAAAZO010000003">
    <property type="protein sequence ID" value="GAA3605843.1"/>
    <property type="molecule type" value="Genomic_DNA"/>
</dbReference>
<evidence type="ECO:0000313" key="3">
    <source>
        <dbReference type="EMBL" id="GAA3605843.1"/>
    </source>
</evidence>
<gene>
    <name evidence="3" type="ORF">GCM10022223_22090</name>
</gene>
<feature type="domain" description="HTH merR-type" evidence="2">
    <location>
        <begin position="1"/>
        <end position="68"/>
    </location>
</feature>
<dbReference type="Proteomes" id="UP001501074">
    <property type="component" value="Unassembled WGS sequence"/>
</dbReference>
<dbReference type="SUPFAM" id="SSF46955">
    <property type="entry name" value="Putative DNA-binding domain"/>
    <property type="match status" value="1"/>
</dbReference>
<evidence type="ECO:0000256" key="1">
    <source>
        <dbReference type="ARBA" id="ARBA00023125"/>
    </source>
</evidence>
<dbReference type="RefSeq" id="WP_231483194.1">
    <property type="nucleotide sequence ID" value="NZ_BAAAZO010000003.1"/>
</dbReference>
<dbReference type="PROSITE" id="PS00552">
    <property type="entry name" value="HTH_MERR_1"/>
    <property type="match status" value="1"/>
</dbReference>
<evidence type="ECO:0000259" key="2">
    <source>
        <dbReference type="PROSITE" id="PS50937"/>
    </source>
</evidence>
<dbReference type="Gene3D" id="1.10.1660.10">
    <property type="match status" value="1"/>
</dbReference>
<sequence length="125" mass="13992">MRISQLSEKTGVSARSLRYYEQQGLISAVRRPNGYRDYDDEAVTTVLMIRSLIDRGCPTELIRSLLPSNTTADLDRAVGQSVIECVTSVRDEVAEKVTHLSRTRDSLTHFLEQTHSLEAPSLVAQ</sequence>
<protein>
    <submittedName>
        <fullName evidence="3">MerR family transcriptional regulator</fullName>
    </submittedName>
</protein>
<dbReference type="Pfam" id="PF13411">
    <property type="entry name" value="MerR_1"/>
    <property type="match status" value="1"/>
</dbReference>
<organism evidence="3 4">
    <name type="scientific">Kineosporia mesophila</name>
    <dbReference type="NCBI Taxonomy" id="566012"/>
    <lineage>
        <taxon>Bacteria</taxon>
        <taxon>Bacillati</taxon>
        <taxon>Actinomycetota</taxon>
        <taxon>Actinomycetes</taxon>
        <taxon>Kineosporiales</taxon>
        <taxon>Kineosporiaceae</taxon>
        <taxon>Kineosporia</taxon>
    </lineage>
</organism>
<dbReference type="SMART" id="SM00422">
    <property type="entry name" value="HTH_MERR"/>
    <property type="match status" value="1"/>
</dbReference>
<proteinExistence type="predicted"/>
<dbReference type="PANTHER" id="PTHR30204:SF97">
    <property type="entry name" value="MERR FAMILY REGULATORY PROTEIN"/>
    <property type="match status" value="1"/>
</dbReference>
<comment type="caution">
    <text evidence="3">The sequence shown here is derived from an EMBL/GenBank/DDBJ whole genome shotgun (WGS) entry which is preliminary data.</text>
</comment>
<dbReference type="InterPro" id="IPR047057">
    <property type="entry name" value="MerR_fam"/>
</dbReference>
<name>A0ABP6ZF92_9ACTN</name>
<dbReference type="InterPro" id="IPR000551">
    <property type="entry name" value="MerR-type_HTH_dom"/>
</dbReference>
<dbReference type="PRINTS" id="PR00040">
    <property type="entry name" value="HTHMERR"/>
</dbReference>
<reference evidence="4" key="1">
    <citation type="journal article" date="2019" name="Int. J. Syst. Evol. Microbiol.">
        <title>The Global Catalogue of Microorganisms (GCM) 10K type strain sequencing project: providing services to taxonomists for standard genome sequencing and annotation.</title>
        <authorList>
            <consortium name="The Broad Institute Genomics Platform"/>
            <consortium name="The Broad Institute Genome Sequencing Center for Infectious Disease"/>
            <person name="Wu L."/>
            <person name="Ma J."/>
        </authorList>
    </citation>
    <scope>NUCLEOTIDE SEQUENCE [LARGE SCALE GENOMIC DNA]</scope>
    <source>
        <strain evidence="4">JCM 16902</strain>
    </source>
</reference>
<accession>A0ABP6ZF92</accession>
<evidence type="ECO:0000313" key="4">
    <source>
        <dbReference type="Proteomes" id="UP001501074"/>
    </source>
</evidence>
<keyword evidence="1" id="KW-0238">DNA-binding</keyword>